<dbReference type="PROSITE" id="PS00557">
    <property type="entry name" value="FMN_HYDROXY_ACID_DH_1"/>
    <property type="match status" value="1"/>
</dbReference>
<dbReference type="CDD" id="cd02809">
    <property type="entry name" value="alpha_hydroxyacid_oxid_FMN"/>
    <property type="match status" value="1"/>
</dbReference>
<dbReference type="InterPro" id="IPR037396">
    <property type="entry name" value="FMN_HAD"/>
</dbReference>
<sequence>MIHSFLQRMSNFTKRHDYYNEGAGDMITLRDNEKAFDRFKIRPRILSDVSSVDTSTTILGEKVSLPIGFSPAAMHGLAHPDGEKATSRAASTLNIPMGLSTYSTVLLEDVIVERQQGQKNPYAFQLSVVKDRDVTLQWIKRAENCGYKAIFMTVDAPVLGNRLGERRNKFELPPHLSLPNLPADRGRSHHYSGRDASSSWDTTIPWIKANTNLEIWLKGIYCPDDVLKAIHYGLDGVIISNHGGRQLDGVPATIDALAECAPVAKGRIKIAIDSGIRRGADIFRALALGADFCFIGRIPIWGLAYDGQNGVELAVKILEEELRTTMALAG</sequence>
<evidence type="ECO:0000256" key="2">
    <source>
        <dbReference type="ARBA" id="ARBA00023002"/>
    </source>
</evidence>
<feature type="binding site" evidence="7">
    <location>
        <position position="18"/>
    </location>
    <ligand>
        <name>glyoxylate</name>
        <dbReference type="ChEBI" id="CHEBI:36655"/>
    </ligand>
</feature>
<evidence type="ECO:0000259" key="8">
    <source>
        <dbReference type="PROSITE" id="PS51349"/>
    </source>
</evidence>
<comment type="similarity">
    <text evidence="3">Belongs to the FMN-dependent alpha-hydroxy acid dehydrogenase family.</text>
</comment>
<feature type="binding site" evidence="7">
    <location>
        <position position="153"/>
    </location>
    <ligand>
        <name>FMN</name>
        <dbReference type="ChEBI" id="CHEBI:58210"/>
    </ligand>
</feature>
<feature type="binding site" evidence="7">
    <location>
        <position position="100"/>
    </location>
    <ligand>
        <name>FMN</name>
        <dbReference type="ChEBI" id="CHEBI:58210"/>
    </ligand>
</feature>
<feature type="binding site" evidence="7">
    <location>
        <position position="162"/>
    </location>
    <ligand>
        <name>glyoxylate</name>
        <dbReference type="ChEBI" id="CHEBI:36655"/>
    </ligand>
</feature>
<dbReference type="Gene3D" id="3.20.20.70">
    <property type="entry name" value="Aldolase class I"/>
    <property type="match status" value="1"/>
</dbReference>
<proteinExistence type="inferred from homology"/>
<name>A0A1F5LU39_PENAI</name>
<feature type="binding site" evidence="7">
    <location>
        <begin position="71"/>
        <end position="73"/>
    </location>
    <ligand>
        <name>FMN</name>
        <dbReference type="ChEBI" id="CHEBI:58210"/>
    </ligand>
</feature>
<feature type="binding site" evidence="7">
    <location>
        <position position="125"/>
    </location>
    <ligand>
        <name>FMN</name>
        <dbReference type="ChEBI" id="CHEBI:58210"/>
    </ligand>
</feature>
<keyword evidence="10" id="KW-1185">Reference proteome</keyword>
<evidence type="ECO:0000256" key="5">
    <source>
        <dbReference type="ARBA" id="ARBA00083297"/>
    </source>
</evidence>
<evidence type="ECO:0000256" key="3">
    <source>
        <dbReference type="ARBA" id="ARBA00024042"/>
    </source>
</evidence>
<evidence type="ECO:0000256" key="4">
    <source>
        <dbReference type="ARBA" id="ARBA00073420"/>
    </source>
</evidence>
<dbReference type="GO" id="GO:0016491">
    <property type="term" value="F:oxidoreductase activity"/>
    <property type="evidence" value="ECO:0007669"/>
    <property type="project" value="UniProtKB-KW"/>
</dbReference>
<evidence type="ECO:0000256" key="6">
    <source>
        <dbReference type="PIRSR" id="PIRSR000138-1"/>
    </source>
</evidence>
<feature type="binding site" evidence="7">
    <location>
        <position position="240"/>
    </location>
    <ligand>
        <name>FMN</name>
        <dbReference type="ChEBI" id="CHEBI:58210"/>
    </ligand>
</feature>
<keyword evidence="2" id="KW-0560">Oxidoreductase</keyword>
<dbReference type="InterPro" id="IPR012133">
    <property type="entry name" value="Alpha-hydoxy_acid_DH_FMN"/>
</dbReference>
<reference evidence="9 10" key="1">
    <citation type="journal article" date="2016" name="Sci. Rep.">
        <title>Penicillium arizonense, a new, genome sequenced fungal species, reveals a high chemical diversity in secreted metabolites.</title>
        <authorList>
            <person name="Grijseels S."/>
            <person name="Nielsen J.C."/>
            <person name="Randelovic M."/>
            <person name="Nielsen J."/>
            <person name="Nielsen K.F."/>
            <person name="Workman M."/>
            <person name="Frisvad J.C."/>
        </authorList>
    </citation>
    <scope>NUCLEOTIDE SEQUENCE [LARGE SCALE GENOMIC DNA]</scope>
    <source>
        <strain evidence="9 10">CBS 141311</strain>
    </source>
</reference>
<feature type="domain" description="FMN hydroxy acid dehydrogenase" evidence="8">
    <location>
        <begin position="1"/>
        <end position="330"/>
    </location>
</feature>
<dbReference type="GO" id="GO:0005737">
    <property type="term" value="C:cytoplasm"/>
    <property type="evidence" value="ECO:0007669"/>
    <property type="project" value="UniProtKB-ARBA"/>
</dbReference>
<dbReference type="STRING" id="1835702.A0A1F5LU39"/>
<dbReference type="PROSITE" id="PS51349">
    <property type="entry name" value="FMN_HYDROXY_ACID_DH_2"/>
    <property type="match status" value="1"/>
</dbReference>
<accession>A0A1F5LU39</accession>
<keyword evidence="7" id="KW-0288">FMN</keyword>
<dbReference type="SUPFAM" id="SSF51395">
    <property type="entry name" value="FMN-linked oxidoreductases"/>
    <property type="match status" value="1"/>
</dbReference>
<evidence type="ECO:0000313" key="9">
    <source>
        <dbReference type="EMBL" id="OGE56449.1"/>
    </source>
</evidence>
<feature type="active site" description="Proton acceptor" evidence="6">
    <location>
        <position position="242"/>
    </location>
</feature>
<dbReference type="OrthoDB" id="1925334at2759"/>
<dbReference type="PANTHER" id="PTHR10578:SF149">
    <property type="entry name" value="2-HYDROXYACID OXIDASE 2"/>
    <property type="match status" value="1"/>
</dbReference>
<evidence type="ECO:0000256" key="1">
    <source>
        <dbReference type="ARBA" id="ARBA00001917"/>
    </source>
</evidence>
<comment type="cofactor">
    <cofactor evidence="1">
        <name>FMN</name>
        <dbReference type="ChEBI" id="CHEBI:58210"/>
    </cofactor>
</comment>
<comment type="caution">
    <text evidence="9">The sequence shown here is derived from an EMBL/GenBank/DDBJ whole genome shotgun (WGS) entry which is preliminary data.</text>
</comment>
<dbReference type="InterPro" id="IPR000262">
    <property type="entry name" value="FMN-dep_DH"/>
</dbReference>
<dbReference type="InterPro" id="IPR013785">
    <property type="entry name" value="Aldolase_TIM"/>
</dbReference>
<evidence type="ECO:0000313" key="10">
    <source>
        <dbReference type="Proteomes" id="UP000177622"/>
    </source>
</evidence>
<dbReference type="AlphaFoldDB" id="A0A1F5LU39"/>
<dbReference type="Pfam" id="PF01070">
    <property type="entry name" value="FMN_dh"/>
    <property type="match status" value="1"/>
</dbReference>
<keyword evidence="7" id="KW-0285">Flavoprotein</keyword>
<feature type="binding site" evidence="7">
    <location>
        <position position="245"/>
    </location>
    <ligand>
        <name>glyoxylate</name>
        <dbReference type="ChEBI" id="CHEBI:36655"/>
    </ligand>
</feature>
<dbReference type="PANTHER" id="PTHR10578">
    <property type="entry name" value="S -2-HYDROXY-ACID OXIDASE-RELATED"/>
    <property type="match status" value="1"/>
</dbReference>
<dbReference type="EMBL" id="LXJU01000003">
    <property type="protein sequence ID" value="OGE56449.1"/>
    <property type="molecule type" value="Genomic_DNA"/>
</dbReference>
<feature type="binding site" evidence="7">
    <location>
        <position position="218"/>
    </location>
    <ligand>
        <name>FMN</name>
        <dbReference type="ChEBI" id="CHEBI:58210"/>
    </ligand>
</feature>
<feature type="binding site" evidence="7">
    <location>
        <begin position="273"/>
        <end position="277"/>
    </location>
    <ligand>
        <name>FMN</name>
        <dbReference type="ChEBI" id="CHEBI:58210"/>
    </ligand>
</feature>
<feature type="binding site" evidence="7">
    <location>
        <position position="242"/>
    </location>
    <ligand>
        <name>glyoxylate</name>
        <dbReference type="ChEBI" id="CHEBI:36655"/>
    </ligand>
</feature>
<dbReference type="FunFam" id="3.20.20.70:FF:000056">
    <property type="entry name" value="hydroxyacid oxidase 2"/>
    <property type="match status" value="1"/>
</dbReference>
<dbReference type="Proteomes" id="UP000177622">
    <property type="component" value="Unassembled WGS sequence"/>
</dbReference>
<organism evidence="9 10">
    <name type="scientific">Penicillium arizonense</name>
    <dbReference type="NCBI Taxonomy" id="1835702"/>
    <lineage>
        <taxon>Eukaryota</taxon>
        <taxon>Fungi</taxon>
        <taxon>Dikarya</taxon>
        <taxon>Ascomycota</taxon>
        <taxon>Pezizomycotina</taxon>
        <taxon>Eurotiomycetes</taxon>
        <taxon>Eurotiomycetidae</taxon>
        <taxon>Eurotiales</taxon>
        <taxon>Aspergillaceae</taxon>
        <taxon>Penicillium</taxon>
    </lineage>
</organism>
<evidence type="ECO:0000256" key="7">
    <source>
        <dbReference type="PIRSR" id="PIRSR000138-2"/>
    </source>
</evidence>
<dbReference type="GO" id="GO:0010181">
    <property type="term" value="F:FMN binding"/>
    <property type="evidence" value="ECO:0007669"/>
    <property type="project" value="InterPro"/>
</dbReference>
<dbReference type="PIRSF" id="PIRSF000138">
    <property type="entry name" value="Al-hdrx_acd_dh"/>
    <property type="match status" value="1"/>
</dbReference>
<feature type="binding site" evidence="7">
    <location>
        <begin position="296"/>
        <end position="297"/>
    </location>
    <ligand>
        <name>FMN</name>
        <dbReference type="ChEBI" id="CHEBI:58210"/>
    </ligand>
</feature>
<dbReference type="InterPro" id="IPR008259">
    <property type="entry name" value="FMN_hydac_DH_AS"/>
</dbReference>
<gene>
    <name evidence="9" type="ORF">PENARI_c003G06520</name>
</gene>
<dbReference type="GeneID" id="34573189"/>
<protein>
    <recommendedName>
        <fullName evidence="4">Oxidase FUB9</fullName>
    </recommendedName>
    <alternativeName>
        <fullName evidence="5">Fusaric acid biosynthesis protein 9</fullName>
    </alternativeName>
</protein>
<dbReference type="RefSeq" id="XP_022491877.1">
    <property type="nucleotide sequence ID" value="XM_022628455.1"/>
</dbReference>